<feature type="transmembrane region" description="Helical" evidence="1">
    <location>
        <begin position="54"/>
        <end position="73"/>
    </location>
</feature>
<keyword evidence="3" id="KW-1185">Reference proteome</keyword>
<dbReference type="EMBL" id="BAABJZ010000066">
    <property type="protein sequence ID" value="GAA4886568.1"/>
    <property type="molecule type" value="Genomic_DNA"/>
</dbReference>
<evidence type="ECO:0000256" key="1">
    <source>
        <dbReference type="SAM" id="Phobius"/>
    </source>
</evidence>
<dbReference type="RefSeq" id="WP_345335229.1">
    <property type="nucleotide sequence ID" value="NZ_BAABJZ010000066.1"/>
</dbReference>
<gene>
    <name evidence="2" type="ORF">GCM10023333_19920</name>
</gene>
<protein>
    <recommendedName>
        <fullName evidence="4">Transmembrane protein</fullName>
    </recommendedName>
</protein>
<accession>A0ABP9ETF6</accession>
<dbReference type="Proteomes" id="UP001499988">
    <property type="component" value="Unassembled WGS sequence"/>
</dbReference>
<evidence type="ECO:0000313" key="3">
    <source>
        <dbReference type="Proteomes" id="UP001499988"/>
    </source>
</evidence>
<reference evidence="3" key="1">
    <citation type="journal article" date="2019" name="Int. J. Syst. Evol. Microbiol.">
        <title>The Global Catalogue of Microorganisms (GCM) 10K type strain sequencing project: providing services to taxonomists for standard genome sequencing and annotation.</title>
        <authorList>
            <consortium name="The Broad Institute Genomics Platform"/>
            <consortium name="The Broad Institute Genome Sequencing Center for Infectious Disease"/>
            <person name="Wu L."/>
            <person name="Ma J."/>
        </authorList>
    </citation>
    <scope>NUCLEOTIDE SEQUENCE [LARGE SCALE GENOMIC DNA]</scope>
    <source>
        <strain evidence="3">JCM 18401</strain>
    </source>
</reference>
<evidence type="ECO:0000313" key="2">
    <source>
        <dbReference type="EMBL" id="GAA4886568.1"/>
    </source>
</evidence>
<proteinExistence type="predicted"/>
<organism evidence="2 3">
    <name type="scientific">Ferrimonas pelagia</name>
    <dbReference type="NCBI Taxonomy" id="1177826"/>
    <lineage>
        <taxon>Bacteria</taxon>
        <taxon>Pseudomonadati</taxon>
        <taxon>Pseudomonadota</taxon>
        <taxon>Gammaproteobacteria</taxon>
        <taxon>Alteromonadales</taxon>
        <taxon>Ferrimonadaceae</taxon>
        <taxon>Ferrimonas</taxon>
    </lineage>
</organism>
<feature type="transmembrane region" description="Helical" evidence="1">
    <location>
        <begin position="21"/>
        <end position="42"/>
    </location>
</feature>
<sequence length="157" mass="18205">MTQLGTGTVLRQSPAQCCFHRLYQISLCLSSIPVLLLISWLFDSNTQLRETLLSLSLLLPAIAGLTVLWLTLFNANTEQIIEHALILDDAGITQLTYNEQRQLLWTDFAGYRIHPTLPRTVTLYHRHGQDLRFGYYMYSAEQRQCLFRHLQRRQLIA</sequence>
<evidence type="ECO:0008006" key="4">
    <source>
        <dbReference type="Google" id="ProtNLM"/>
    </source>
</evidence>
<comment type="caution">
    <text evidence="2">The sequence shown here is derived from an EMBL/GenBank/DDBJ whole genome shotgun (WGS) entry which is preliminary data.</text>
</comment>
<name>A0ABP9ETF6_9GAMM</name>
<keyword evidence="1" id="KW-0812">Transmembrane</keyword>
<keyword evidence="1" id="KW-1133">Transmembrane helix</keyword>
<keyword evidence="1" id="KW-0472">Membrane</keyword>